<evidence type="ECO:0000313" key="2">
    <source>
        <dbReference type="Proteomes" id="UP000054908"/>
    </source>
</evidence>
<dbReference type="OrthoDB" id="5604733at2"/>
<dbReference type="EMBL" id="LNYL01000012">
    <property type="protein sequence ID" value="KTD30581.1"/>
    <property type="molecule type" value="Genomic_DNA"/>
</dbReference>
<evidence type="ECO:0000313" key="1">
    <source>
        <dbReference type="EMBL" id="KTD30581.1"/>
    </source>
</evidence>
<gene>
    <name evidence="1" type="ORF">Lmac_0525</name>
</gene>
<dbReference type="STRING" id="466.Lmac_0525"/>
<organism evidence="1 2">
    <name type="scientific">Legionella maceachernii</name>
    <dbReference type="NCBI Taxonomy" id="466"/>
    <lineage>
        <taxon>Bacteria</taxon>
        <taxon>Pseudomonadati</taxon>
        <taxon>Pseudomonadota</taxon>
        <taxon>Gammaproteobacteria</taxon>
        <taxon>Legionellales</taxon>
        <taxon>Legionellaceae</taxon>
        <taxon>Legionella</taxon>
    </lineage>
</organism>
<name>A0A0W0WDZ3_9GAMM</name>
<dbReference type="AlphaFoldDB" id="A0A0W0WDZ3"/>
<dbReference type="PATRIC" id="fig|466.6.peg.556"/>
<dbReference type="RefSeq" id="WP_058451353.1">
    <property type="nucleotide sequence ID" value="NZ_CAAAIB010000006.1"/>
</dbReference>
<keyword evidence="2" id="KW-1185">Reference proteome</keyword>
<reference evidence="1 2" key="1">
    <citation type="submission" date="2015-11" db="EMBL/GenBank/DDBJ databases">
        <title>Genomic analysis of 38 Legionella species identifies large and diverse effector repertoires.</title>
        <authorList>
            <person name="Burstein D."/>
            <person name="Amaro F."/>
            <person name="Zusman T."/>
            <person name="Lifshitz Z."/>
            <person name="Cohen O."/>
            <person name="Gilbert J.A."/>
            <person name="Pupko T."/>
            <person name="Shuman H.A."/>
            <person name="Segal G."/>
        </authorList>
    </citation>
    <scope>NUCLEOTIDE SEQUENCE [LARGE SCALE GENOMIC DNA]</scope>
    <source>
        <strain evidence="1 2">PX-1-G2-E2</strain>
    </source>
</reference>
<sequence length="70" mass="8677">MLITREPSDKKIQFRLRMNESVFNEITDYCQWAGIRVRDYFIEQACRHIFINDTEWINHKQQRQNQSEKE</sequence>
<comment type="caution">
    <text evidence="1">The sequence shown here is derived from an EMBL/GenBank/DDBJ whole genome shotgun (WGS) entry which is preliminary data.</text>
</comment>
<accession>A0A0W0WDZ3</accession>
<proteinExistence type="predicted"/>
<protein>
    <submittedName>
        <fullName evidence="1">Uncharacterized protein</fullName>
    </submittedName>
</protein>
<dbReference type="Proteomes" id="UP000054908">
    <property type="component" value="Unassembled WGS sequence"/>
</dbReference>